<evidence type="ECO:0000313" key="2">
    <source>
        <dbReference type="Proteomes" id="UP001268610"/>
    </source>
</evidence>
<dbReference type="RefSeq" id="WP_310865995.1">
    <property type="nucleotide sequence ID" value="NZ_JAVLSF010000204.1"/>
</dbReference>
<protein>
    <submittedName>
        <fullName evidence="1">TolC family protein</fullName>
    </submittedName>
</protein>
<dbReference type="Proteomes" id="UP001268610">
    <property type="component" value="Unassembled WGS sequence"/>
</dbReference>
<dbReference type="SUPFAM" id="SSF56954">
    <property type="entry name" value="Outer membrane efflux proteins (OEP)"/>
    <property type="match status" value="1"/>
</dbReference>
<organism evidence="1 2">
    <name type="scientific">Rhizobium hidalgonense</name>
    <dbReference type="NCBI Taxonomy" id="1538159"/>
    <lineage>
        <taxon>Bacteria</taxon>
        <taxon>Pseudomonadati</taxon>
        <taxon>Pseudomonadota</taxon>
        <taxon>Alphaproteobacteria</taxon>
        <taxon>Hyphomicrobiales</taxon>
        <taxon>Rhizobiaceae</taxon>
        <taxon>Rhizobium/Agrobacterium group</taxon>
        <taxon>Rhizobium</taxon>
    </lineage>
</organism>
<sequence length="233" mass="25937">LLMELFVRWLFIGGLNPANSMRRSGWAVSVLAVACNVAAIEPAVILRGQTTFDVQQAQTLATQQQPLQQLWQQRLSVAKAQMLQSGLRANPELMLEQTGFGSNQEREVSVGISQKLDLFGERKTRQALASIQLNQQHILQARDDAELKLMVSLAYWQLAQSEWNSALVAQQQDLSQQALLVAKKRLDAGRIAQVDYERVQLTHQGQLQKTQAAQAQHQLARGQLAQLIGGDSF</sequence>
<proteinExistence type="predicted"/>
<accession>A0AAJ2LQA0</accession>
<gene>
    <name evidence="1" type="ORF">RJJ65_35345</name>
</gene>
<dbReference type="GO" id="GO:0015562">
    <property type="term" value="F:efflux transmembrane transporter activity"/>
    <property type="evidence" value="ECO:0007669"/>
    <property type="project" value="InterPro"/>
</dbReference>
<comment type="caution">
    <text evidence="1">The sequence shown here is derived from an EMBL/GenBank/DDBJ whole genome shotgun (WGS) entry which is preliminary data.</text>
</comment>
<reference evidence="1" key="1">
    <citation type="submission" date="2023-04" db="EMBL/GenBank/DDBJ databases">
        <title>Genomic characterization of faba bean (Vicia faba) microsymbionts in Mexican soils.</title>
        <authorList>
            <person name="Rivera Orduna F.N."/>
            <person name="Guevara-Luna J."/>
            <person name="Yan J."/>
            <person name="Arroyo-Herrera I."/>
            <person name="Li Y."/>
            <person name="Vasquez-Murrieta M.S."/>
            <person name="Wang E.T."/>
        </authorList>
    </citation>
    <scope>NUCLEOTIDE SEQUENCE</scope>
    <source>
        <strain evidence="1">CH26</strain>
    </source>
</reference>
<name>A0AAJ2LQA0_9HYPH</name>
<evidence type="ECO:0000313" key="1">
    <source>
        <dbReference type="EMBL" id="MDR9777813.1"/>
    </source>
</evidence>
<feature type="non-terminal residue" evidence="1">
    <location>
        <position position="233"/>
    </location>
</feature>
<dbReference type="AlphaFoldDB" id="A0AAJ2LQA0"/>
<dbReference type="EMBL" id="JAVLSF010000204">
    <property type="protein sequence ID" value="MDR9777813.1"/>
    <property type="molecule type" value="Genomic_DNA"/>
</dbReference>
<feature type="non-terminal residue" evidence="1">
    <location>
        <position position="1"/>
    </location>
</feature>
<dbReference type="Gene3D" id="1.20.1600.10">
    <property type="entry name" value="Outer membrane efflux proteins (OEP)"/>
    <property type="match status" value="1"/>
</dbReference>